<evidence type="ECO:0000256" key="9">
    <source>
        <dbReference type="SAM" id="MobiDB-lite"/>
    </source>
</evidence>
<dbReference type="PANTHER" id="PTHR22967">
    <property type="entry name" value="SERINE/THREONINE PROTEIN KINASE"/>
    <property type="match status" value="1"/>
</dbReference>
<dbReference type="GO" id="GO:0005524">
    <property type="term" value="F:ATP binding"/>
    <property type="evidence" value="ECO:0007669"/>
    <property type="project" value="UniProtKB-KW"/>
</dbReference>
<feature type="compositionally biased region" description="Low complexity" evidence="9">
    <location>
        <begin position="326"/>
        <end position="337"/>
    </location>
</feature>
<dbReference type="GO" id="GO:0007015">
    <property type="term" value="P:actin filament organization"/>
    <property type="evidence" value="ECO:0007669"/>
    <property type="project" value="TreeGrafter"/>
</dbReference>
<evidence type="ECO:0000256" key="5">
    <source>
        <dbReference type="ARBA" id="ARBA00022777"/>
    </source>
</evidence>
<evidence type="ECO:0000256" key="3">
    <source>
        <dbReference type="ARBA" id="ARBA00022679"/>
    </source>
</evidence>
<feature type="compositionally biased region" description="Basic and acidic residues" evidence="9">
    <location>
        <begin position="755"/>
        <end position="772"/>
    </location>
</feature>
<dbReference type="GO" id="GO:0005737">
    <property type="term" value="C:cytoplasm"/>
    <property type="evidence" value="ECO:0007669"/>
    <property type="project" value="TreeGrafter"/>
</dbReference>
<gene>
    <name evidence="11" type="ORF">BXZ70DRAFT_947290</name>
</gene>
<feature type="region of interest" description="Disordered" evidence="9">
    <location>
        <begin position="383"/>
        <end position="1487"/>
    </location>
</feature>
<comment type="caution">
    <text evidence="11">The sequence shown here is derived from an EMBL/GenBank/DDBJ whole genome shotgun (WGS) entry which is preliminary data.</text>
</comment>
<feature type="compositionally biased region" description="Basic and acidic residues" evidence="9">
    <location>
        <begin position="1458"/>
        <end position="1467"/>
    </location>
</feature>
<dbReference type="Proteomes" id="UP000813824">
    <property type="component" value="Unassembled WGS sequence"/>
</dbReference>
<feature type="compositionally biased region" description="Pro residues" evidence="9">
    <location>
        <begin position="503"/>
        <end position="513"/>
    </location>
</feature>
<reference evidence="11" key="1">
    <citation type="journal article" date="2021" name="New Phytol.">
        <title>Evolutionary innovations through gain and loss of genes in the ectomycorrhizal Boletales.</title>
        <authorList>
            <person name="Wu G."/>
            <person name="Miyauchi S."/>
            <person name="Morin E."/>
            <person name="Kuo A."/>
            <person name="Drula E."/>
            <person name="Varga T."/>
            <person name="Kohler A."/>
            <person name="Feng B."/>
            <person name="Cao Y."/>
            <person name="Lipzen A."/>
            <person name="Daum C."/>
            <person name="Hundley H."/>
            <person name="Pangilinan J."/>
            <person name="Johnson J."/>
            <person name="Barry K."/>
            <person name="LaButti K."/>
            <person name="Ng V."/>
            <person name="Ahrendt S."/>
            <person name="Min B."/>
            <person name="Choi I.G."/>
            <person name="Park H."/>
            <person name="Plett J.M."/>
            <person name="Magnuson J."/>
            <person name="Spatafora J.W."/>
            <person name="Nagy L.G."/>
            <person name="Henrissat B."/>
            <person name="Grigoriev I.V."/>
            <person name="Yang Z.L."/>
            <person name="Xu J."/>
            <person name="Martin F.M."/>
        </authorList>
    </citation>
    <scope>NUCLEOTIDE SEQUENCE</scope>
    <source>
        <strain evidence="11">KKN 215</strain>
    </source>
</reference>
<evidence type="ECO:0000313" key="11">
    <source>
        <dbReference type="EMBL" id="KAH8094727.1"/>
    </source>
</evidence>
<evidence type="ECO:0000256" key="4">
    <source>
        <dbReference type="ARBA" id="ARBA00022741"/>
    </source>
</evidence>
<keyword evidence="3" id="KW-0808">Transferase</keyword>
<dbReference type="PANTHER" id="PTHR22967:SF57">
    <property type="entry name" value="AUXILIN, ISOFORM A-RELATED"/>
    <property type="match status" value="1"/>
</dbReference>
<evidence type="ECO:0000256" key="2">
    <source>
        <dbReference type="ARBA" id="ARBA00022527"/>
    </source>
</evidence>
<feature type="compositionally biased region" description="Polar residues" evidence="9">
    <location>
        <begin position="999"/>
        <end position="1020"/>
    </location>
</feature>
<dbReference type="InterPro" id="IPR011009">
    <property type="entry name" value="Kinase-like_dom_sf"/>
</dbReference>
<evidence type="ECO:0000256" key="8">
    <source>
        <dbReference type="ARBA" id="ARBA00048679"/>
    </source>
</evidence>
<keyword evidence="6" id="KW-0067">ATP-binding</keyword>
<feature type="compositionally biased region" description="Low complexity" evidence="9">
    <location>
        <begin position="1155"/>
        <end position="1175"/>
    </location>
</feature>
<feature type="compositionally biased region" description="Basic and acidic residues" evidence="9">
    <location>
        <begin position="910"/>
        <end position="972"/>
    </location>
</feature>
<feature type="compositionally biased region" description="Basic and acidic residues" evidence="9">
    <location>
        <begin position="979"/>
        <end position="994"/>
    </location>
</feature>
<keyword evidence="4" id="KW-0547">Nucleotide-binding</keyword>
<dbReference type="EMBL" id="JAEVFJ010000025">
    <property type="protein sequence ID" value="KAH8094727.1"/>
    <property type="molecule type" value="Genomic_DNA"/>
</dbReference>
<keyword evidence="5" id="KW-0418">Kinase</keyword>
<evidence type="ECO:0000313" key="12">
    <source>
        <dbReference type="Proteomes" id="UP000813824"/>
    </source>
</evidence>
<protein>
    <recommendedName>
        <fullName evidence="1">non-specific serine/threonine protein kinase</fullName>
        <ecNumber evidence="1">2.7.11.1</ecNumber>
    </recommendedName>
</protein>
<evidence type="ECO:0000259" key="10">
    <source>
        <dbReference type="PROSITE" id="PS50011"/>
    </source>
</evidence>
<dbReference type="PROSITE" id="PS50011">
    <property type="entry name" value="PROTEIN_KINASE_DOM"/>
    <property type="match status" value="1"/>
</dbReference>
<dbReference type="GO" id="GO:0004674">
    <property type="term" value="F:protein serine/threonine kinase activity"/>
    <property type="evidence" value="ECO:0007669"/>
    <property type="project" value="UniProtKB-KW"/>
</dbReference>
<feature type="compositionally biased region" description="Low complexity" evidence="9">
    <location>
        <begin position="1400"/>
        <end position="1411"/>
    </location>
</feature>
<dbReference type="CDD" id="cd14037">
    <property type="entry name" value="STKc_NAK_like"/>
    <property type="match status" value="1"/>
</dbReference>
<evidence type="ECO:0000256" key="1">
    <source>
        <dbReference type="ARBA" id="ARBA00012513"/>
    </source>
</evidence>
<accession>A0A8K0UKQ0</accession>
<dbReference type="GO" id="GO:0000147">
    <property type="term" value="P:actin cortical patch assembly"/>
    <property type="evidence" value="ECO:0007669"/>
    <property type="project" value="TreeGrafter"/>
</dbReference>
<feature type="compositionally biased region" description="Low complexity" evidence="9">
    <location>
        <begin position="589"/>
        <end position="610"/>
    </location>
</feature>
<name>A0A8K0UKQ0_9AGAR</name>
<feature type="compositionally biased region" description="Polar residues" evidence="9">
    <location>
        <begin position="1031"/>
        <end position="1043"/>
    </location>
</feature>
<dbReference type="Pfam" id="PF00069">
    <property type="entry name" value="Pkinase"/>
    <property type="match status" value="1"/>
</dbReference>
<dbReference type="SMART" id="SM00220">
    <property type="entry name" value="S_TKc"/>
    <property type="match status" value="1"/>
</dbReference>
<proteinExistence type="predicted"/>
<sequence>MSNAQAYPQQHPNKGTLIPGQTIAVNKYTVQVERYLSQGGFAHVYLVRTAQPVHGTTHHVLKRIAVPNESMLTEVKKEVDIMRILKGHPNIVHLIDAAWHRMANGVYEVFILMEFCQGGGIIDMMNRRLRERLTEPEILTIFVEVCEGLAAMHSLKPPLLHRDLKVENILQASSTSYKLCDFGSATAVQRIPSTTQELRALEADVNRHTTLQYRAPEMVDVHMRRPIDEKSDVWALGVLLYKLCYYTTPFEEHGPLAILNVQYKIPPYPGYSQNMNALIASMLREHGAHRPTVFEILNHVHALRGTKSRFTYSIPQTQPSIPPRPTQQQPPLQTLSPNILSLAPANPLDDLVQYKRRSQLSPSPARNAGTDARDKVLEAIAPMRRGRPTSNPGNVITPPASPKKESTSKPFMAPDPKFGAEGDRAWSGIRGHKSGMASFGGSSSQPKPSQDAWGFSGQQKESKPDGKVNGFDSDFSAFGKGFGDSFEPSRSPMPTSTSQPIPISRPAPSPSPSSSPSKRPASRTQTKDAFADLGIPNQPPPQTLGDARRTRTGMATMAATTSPDPTSHHSRAPTQYLNAPPSGSGTTGLGTSNTFYRPPSAHSPAPSTSSKQGDPWRPSSHHKGPSSSRPQGELTAEEKYPSLEDLDRKFASPSPAPSARGSFIGRVPSQPPSTERLSEKTSVSARPPSRTSAQSGVPHRPSVLGSTGTGATTTLSAGPSAGGNRFDGVRSQHVTGAAMRESRITPARQQTTDWTRGDYNDYVSQKDKESKAAPKSSSASSSRPLPRRHRSSISIKSPSQPTHPESLPSGPTSQPQSSSRSTDAPPKLPPRPLAIPASGEKQRDWLTGNSDDESQELTIPPQPQGEPILRESPSKRASFFERSPVLSTQQLEPESGVVGGEWPSVEEWENGGHEQKTQERQKERDRQREREKEKEQERRNEREREKELQREKDREARHRQHEKEKERRRQEQEQTQQRLTEREREQSQREKEKIPPQGNPSRFITRTAVGSNNTGASTRGLQLPALDTKRSTTPSPTGLTDNWSPVDRPFRKDSTSSSEGGPEDVAGFRPKEGRREPGKLKDQLVERDSNDPSRRRRTKSKGRQSSVHDLVDLWGGGLEKDEKEKSTTVTPKSPEKRRSVVVPATTIKPPSSQQTRSASPASIAPATTQPPSTSSRFISARPPSRTQGHRKETSTNLPPGARALPAPIPATSTIGVGSRARPQSMMVGAVSKPTSAESDVHASATAAVLPTSAQSSLSPPAEDARAKRSGRRSSISDMVQRYEAYNGGTRPGSSAAAPATVPKPAGLSVKVASTGNDGAGLSSPATTAAMRFPKLSPTTSPVMAKSSLAVPDDTKEQHAWGGRTSPITGLPGRASPSPSLARFDKSSTPALNGHAPRIEQQQSYTIQSQQSKPFASNPSAPTIERPIPRKAAMPSTQQQEDIARSPSPEKPFQGVSKLIDRWNRAVEETGDVQPKKVGAVGSLSGRR</sequence>
<feature type="compositionally biased region" description="Low complexity" evidence="9">
    <location>
        <begin position="704"/>
        <end position="723"/>
    </location>
</feature>
<evidence type="ECO:0000256" key="7">
    <source>
        <dbReference type="ARBA" id="ARBA00047899"/>
    </source>
</evidence>
<feature type="compositionally biased region" description="Basic and acidic residues" evidence="9">
    <location>
        <begin position="1069"/>
        <end position="1093"/>
    </location>
</feature>
<feature type="domain" description="Protein kinase" evidence="10">
    <location>
        <begin position="30"/>
        <end position="304"/>
    </location>
</feature>
<feature type="compositionally biased region" description="Low complexity" evidence="9">
    <location>
        <begin position="773"/>
        <end position="784"/>
    </location>
</feature>
<dbReference type="EC" id="2.7.11.1" evidence="1"/>
<feature type="compositionally biased region" description="Basic and acidic residues" evidence="9">
    <location>
        <begin position="636"/>
        <end position="650"/>
    </location>
</feature>
<keyword evidence="2" id="KW-0723">Serine/threonine-protein kinase</keyword>
<dbReference type="Gene3D" id="1.10.510.10">
    <property type="entry name" value="Transferase(Phosphotransferase) domain 1"/>
    <property type="match status" value="1"/>
</dbReference>
<feature type="region of interest" description="Disordered" evidence="9">
    <location>
        <begin position="313"/>
        <end position="339"/>
    </location>
</feature>
<comment type="catalytic activity">
    <reaction evidence="8">
        <text>L-seryl-[protein] + ATP = O-phospho-L-seryl-[protein] + ADP + H(+)</text>
        <dbReference type="Rhea" id="RHEA:17989"/>
        <dbReference type="Rhea" id="RHEA-COMP:9863"/>
        <dbReference type="Rhea" id="RHEA-COMP:11604"/>
        <dbReference type="ChEBI" id="CHEBI:15378"/>
        <dbReference type="ChEBI" id="CHEBI:29999"/>
        <dbReference type="ChEBI" id="CHEBI:30616"/>
        <dbReference type="ChEBI" id="CHEBI:83421"/>
        <dbReference type="ChEBI" id="CHEBI:456216"/>
        <dbReference type="EC" id="2.7.11.1"/>
    </reaction>
</comment>
<evidence type="ECO:0000256" key="6">
    <source>
        <dbReference type="ARBA" id="ARBA00022840"/>
    </source>
</evidence>
<dbReference type="OrthoDB" id="2018507at2759"/>
<dbReference type="InterPro" id="IPR000719">
    <property type="entry name" value="Prot_kinase_dom"/>
</dbReference>
<comment type="catalytic activity">
    <reaction evidence="7">
        <text>L-threonyl-[protein] + ATP = O-phospho-L-threonyl-[protein] + ADP + H(+)</text>
        <dbReference type="Rhea" id="RHEA:46608"/>
        <dbReference type="Rhea" id="RHEA-COMP:11060"/>
        <dbReference type="Rhea" id="RHEA-COMP:11605"/>
        <dbReference type="ChEBI" id="CHEBI:15378"/>
        <dbReference type="ChEBI" id="CHEBI:30013"/>
        <dbReference type="ChEBI" id="CHEBI:30616"/>
        <dbReference type="ChEBI" id="CHEBI:61977"/>
        <dbReference type="ChEBI" id="CHEBI:456216"/>
        <dbReference type="EC" id="2.7.11.1"/>
    </reaction>
</comment>
<keyword evidence="12" id="KW-1185">Reference proteome</keyword>
<feature type="compositionally biased region" description="Polar residues" evidence="9">
    <location>
        <begin position="672"/>
        <end position="695"/>
    </location>
</feature>
<feature type="compositionally biased region" description="Low complexity" evidence="9">
    <location>
        <begin position="552"/>
        <end position="561"/>
    </location>
</feature>
<organism evidence="11 12">
    <name type="scientific">Cristinia sonorae</name>
    <dbReference type="NCBI Taxonomy" id="1940300"/>
    <lineage>
        <taxon>Eukaryota</taxon>
        <taxon>Fungi</taxon>
        <taxon>Dikarya</taxon>
        <taxon>Basidiomycota</taxon>
        <taxon>Agaricomycotina</taxon>
        <taxon>Agaricomycetes</taxon>
        <taxon>Agaricomycetidae</taxon>
        <taxon>Agaricales</taxon>
        <taxon>Pleurotineae</taxon>
        <taxon>Stephanosporaceae</taxon>
        <taxon>Cristinia</taxon>
    </lineage>
</organism>
<dbReference type="SUPFAM" id="SSF56112">
    <property type="entry name" value="Protein kinase-like (PK-like)"/>
    <property type="match status" value="1"/>
</dbReference>
<feature type="compositionally biased region" description="Low complexity" evidence="9">
    <location>
        <begin position="806"/>
        <end position="825"/>
    </location>
</feature>